<dbReference type="EMBL" id="VCEB01000002">
    <property type="protein sequence ID" value="KAB0382280.1"/>
    <property type="molecule type" value="Genomic_DNA"/>
</dbReference>
<comment type="subcellular location">
    <subcellularLocation>
        <location evidence="1">Nucleus</location>
    </subcellularLocation>
</comment>
<accession>A0A5J5MPP5</accession>
<evidence type="ECO:0000256" key="1">
    <source>
        <dbReference type="PROSITE-ProRule" id="PRU00201"/>
    </source>
</evidence>
<dbReference type="PROSITE" id="PS50252">
    <property type="entry name" value="TBOX_3"/>
    <property type="match status" value="1"/>
</dbReference>
<feature type="non-terminal residue" evidence="3">
    <location>
        <position position="1"/>
    </location>
</feature>
<keyword evidence="1" id="KW-0539">Nucleus</keyword>
<keyword evidence="1" id="KW-0238">DNA-binding</keyword>
<dbReference type="Proteomes" id="UP000326062">
    <property type="component" value="Chromosome 2"/>
</dbReference>
<feature type="domain" description="T-box" evidence="2">
    <location>
        <begin position="1"/>
        <end position="60"/>
    </location>
</feature>
<comment type="caution">
    <text evidence="3">The sequence shown here is derived from an EMBL/GenBank/DDBJ whole genome shotgun (WGS) entry which is preliminary data.</text>
</comment>
<reference evidence="3 4" key="1">
    <citation type="submission" date="2019-06" db="EMBL/GenBank/DDBJ databases">
        <title>Discovery of a novel chromosome fission-fusion reversal in muntjac.</title>
        <authorList>
            <person name="Mudd A.B."/>
            <person name="Bredeson J.V."/>
            <person name="Baum R."/>
            <person name="Hockemeyer D."/>
            <person name="Rokhsar D.S."/>
        </authorList>
    </citation>
    <scope>NUCLEOTIDE SEQUENCE [LARGE SCALE GENOMIC DNA]</scope>
    <source>
        <strain evidence="3">UCam_UCB_Mr</strain>
        <tissue evidence="3">Fibroblast cell line</tissue>
    </source>
</reference>
<comment type="caution">
    <text evidence="1">Lacks conserved residue(s) required for the propagation of feature annotation.</text>
</comment>
<dbReference type="SUPFAM" id="SSF49417">
    <property type="entry name" value="p53-like transcription factors"/>
    <property type="match status" value="1"/>
</dbReference>
<evidence type="ECO:0000313" key="4">
    <source>
        <dbReference type="Proteomes" id="UP000326062"/>
    </source>
</evidence>
<dbReference type="GO" id="GO:0005634">
    <property type="term" value="C:nucleus"/>
    <property type="evidence" value="ECO:0007669"/>
    <property type="project" value="UniProtKB-SubCell"/>
</dbReference>
<dbReference type="GO" id="GO:0045893">
    <property type="term" value="P:positive regulation of DNA-templated transcription"/>
    <property type="evidence" value="ECO:0007669"/>
    <property type="project" value="InterPro"/>
</dbReference>
<evidence type="ECO:0000259" key="2">
    <source>
        <dbReference type="PROSITE" id="PS50252"/>
    </source>
</evidence>
<dbReference type="InterPro" id="IPR008967">
    <property type="entry name" value="p53-like_TF_DNA-bd_sf"/>
</dbReference>
<dbReference type="GO" id="GO:0003677">
    <property type="term" value="F:DNA binding"/>
    <property type="evidence" value="ECO:0007669"/>
    <property type="project" value="UniProtKB-UniRule"/>
</dbReference>
<dbReference type="GO" id="GO:0003700">
    <property type="term" value="F:DNA-binding transcription factor activity"/>
    <property type="evidence" value="ECO:0007669"/>
    <property type="project" value="InterPro"/>
</dbReference>
<evidence type="ECO:0000313" key="3">
    <source>
        <dbReference type="EMBL" id="KAB0382280.1"/>
    </source>
</evidence>
<protein>
    <recommendedName>
        <fullName evidence="2">T-box domain-containing protein</fullName>
    </recommendedName>
</protein>
<sequence length="227" mass="25005">RVSPVLKVSMSSLDPNAVYSFLLDFQPLKIPEPGTPSCVYIFPDFPNFGAHWLKAPIVLNTASRETQFMAVSIYQNEESDHKDMMEKPGDSHTLCPPATSNPQFSDFLSQPSMHGWERYLALRKHHPGDPLPQPLRSRTILEPFLTIHPLGMPARASMLPMGPNADPPMGSRVPSGLRAQFFRGFSAHFASLTHLVSAPSSSGSPLYEGDAPARLLALWMSVLPPSM</sequence>
<name>A0A5J5MPP5_MUNRE</name>
<keyword evidence="4" id="KW-1185">Reference proteome</keyword>
<gene>
    <name evidence="3" type="ORF">FD755_004197</name>
</gene>
<dbReference type="AlphaFoldDB" id="A0A5J5MPP5"/>
<dbReference type="InterPro" id="IPR046360">
    <property type="entry name" value="T-box_DNA-bd"/>
</dbReference>
<organism evidence="3 4">
    <name type="scientific">Muntiacus reevesi</name>
    <name type="common">Reeves' muntjac</name>
    <name type="synonym">Cervus reevesi</name>
    <dbReference type="NCBI Taxonomy" id="9886"/>
    <lineage>
        <taxon>Eukaryota</taxon>
        <taxon>Metazoa</taxon>
        <taxon>Chordata</taxon>
        <taxon>Craniata</taxon>
        <taxon>Vertebrata</taxon>
        <taxon>Euteleostomi</taxon>
        <taxon>Mammalia</taxon>
        <taxon>Eutheria</taxon>
        <taxon>Laurasiatheria</taxon>
        <taxon>Artiodactyla</taxon>
        <taxon>Ruminantia</taxon>
        <taxon>Pecora</taxon>
        <taxon>Cervidae</taxon>
        <taxon>Muntiacinae</taxon>
        <taxon>Muntiacus</taxon>
    </lineage>
</organism>
<proteinExistence type="predicted"/>